<evidence type="ECO:0000313" key="3">
    <source>
        <dbReference type="Proteomes" id="UP001305414"/>
    </source>
</evidence>
<evidence type="ECO:0000256" key="1">
    <source>
        <dbReference type="SAM" id="MobiDB-lite"/>
    </source>
</evidence>
<organism evidence="2 3">
    <name type="scientific">Xylaria bambusicola</name>
    <dbReference type="NCBI Taxonomy" id="326684"/>
    <lineage>
        <taxon>Eukaryota</taxon>
        <taxon>Fungi</taxon>
        <taxon>Dikarya</taxon>
        <taxon>Ascomycota</taxon>
        <taxon>Pezizomycotina</taxon>
        <taxon>Sordariomycetes</taxon>
        <taxon>Xylariomycetidae</taxon>
        <taxon>Xylariales</taxon>
        <taxon>Xylariaceae</taxon>
        <taxon>Xylaria</taxon>
    </lineage>
</organism>
<dbReference type="AlphaFoldDB" id="A0AAN7ZA19"/>
<name>A0AAN7ZA19_9PEZI</name>
<evidence type="ECO:0000313" key="2">
    <source>
        <dbReference type="EMBL" id="KAK5631101.1"/>
    </source>
</evidence>
<gene>
    <name evidence="2" type="ORF">RRF57_006816</name>
</gene>
<feature type="region of interest" description="Disordered" evidence="1">
    <location>
        <begin position="1"/>
        <end position="81"/>
    </location>
</feature>
<keyword evidence="3" id="KW-1185">Reference proteome</keyword>
<dbReference type="EMBL" id="JAWHQM010000018">
    <property type="protein sequence ID" value="KAK5631101.1"/>
    <property type="molecule type" value="Genomic_DNA"/>
</dbReference>
<feature type="compositionally biased region" description="Polar residues" evidence="1">
    <location>
        <begin position="61"/>
        <end position="81"/>
    </location>
</feature>
<comment type="caution">
    <text evidence="2">The sequence shown here is derived from an EMBL/GenBank/DDBJ whole genome shotgun (WGS) entry which is preliminary data.</text>
</comment>
<feature type="compositionally biased region" description="Basic and acidic residues" evidence="1">
    <location>
        <begin position="9"/>
        <end position="23"/>
    </location>
</feature>
<proteinExistence type="predicted"/>
<reference evidence="2 3" key="1">
    <citation type="submission" date="2023-10" db="EMBL/GenBank/DDBJ databases">
        <title>Draft genome sequence of Xylaria bambusicola isolate GMP-LS, the root and basal stem rot pathogen of sugarcane in Indonesia.</title>
        <authorList>
            <person name="Selvaraj P."/>
            <person name="Muralishankar V."/>
            <person name="Muruganantham S."/>
            <person name="Sp S."/>
            <person name="Haryani S."/>
            <person name="Lau K.J.X."/>
            <person name="Naqvi N.I."/>
        </authorList>
    </citation>
    <scope>NUCLEOTIDE SEQUENCE [LARGE SCALE GENOMIC DNA]</scope>
    <source>
        <strain evidence="2">GMP-LS</strain>
    </source>
</reference>
<accession>A0AAN7ZA19</accession>
<feature type="compositionally biased region" description="Polar residues" evidence="1">
    <location>
        <begin position="27"/>
        <end position="40"/>
    </location>
</feature>
<sequence>MSKYSYAETDDRRGQPKDIREAPTGEFNDNSYASRQSNESVPVVGDQASVEDPIRPEEAGSDQQLSASLDQPYRTTEANIV</sequence>
<dbReference type="Proteomes" id="UP001305414">
    <property type="component" value="Unassembled WGS sequence"/>
</dbReference>
<protein>
    <submittedName>
        <fullName evidence="2">Uncharacterized protein</fullName>
    </submittedName>
</protein>